<evidence type="ECO:0000313" key="4">
    <source>
        <dbReference type="Proteomes" id="UP000596742"/>
    </source>
</evidence>
<dbReference type="EMBL" id="UYJE01003839">
    <property type="protein sequence ID" value="VDI22819.1"/>
    <property type="molecule type" value="Genomic_DNA"/>
</dbReference>
<dbReference type="InterPro" id="IPR001304">
    <property type="entry name" value="C-type_lectin-like"/>
</dbReference>
<reference evidence="3" key="1">
    <citation type="submission" date="2018-11" db="EMBL/GenBank/DDBJ databases">
        <authorList>
            <person name="Alioto T."/>
            <person name="Alioto T."/>
        </authorList>
    </citation>
    <scope>NUCLEOTIDE SEQUENCE</scope>
</reference>
<keyword evidence="4" id="KW-1185">Reference proteome</keyword>
<dbReference type="AlphaFoldDB" id="A0A8B6DQF5"/>
<evidence type="ECO:0000259" key="2">
    <source>
        <dbReference type="PROSITE" id="PS50041"/>
    </source>
</evidence>
<dbReference type="SUPFAM" id="SSF56436">
    <property type="entry name" value="C-type lectin-like"/>
    <property type="match status" value="1"/>
</dbReference>
<name>A0A8B6DQF5_MYTGA</name>
<organism evidence="3 4">
    <name type="scientific">Mytilus galloprovincialis</name>
    <name type="common">Mediterranean mussel</name>
    <dbReference type="NCBI Taxonomy" id="29158"/>
    <lineage>
        <taxon>Eukaryota</taxon>
        <taxon>Metazoa</taxon>
        <taxon>Spiralia</taxon>
        <taxon>Lophotrochozoa</taxon>
        <taxon>Mollusca</taxon>
        <taxon>Bivalvia</taxon>
        <taxon>Autobranchia</taxon>
        <taxon>Pteriomorphia</taxon>
        <taxon>Mytilida</taxon>
        <taxon>Mytiloidea</taxon>
        <taxon>Mytilidae</taxon>
        <taxon>Mytilinae</taxon>
        <taxon>Mytilus</taxon>
    </lineage>
</organism>
<dbReference type="InterPro" id="IPR018378">
    <property type="entry name" value="C-type_lectin_CS"/>
</dbReference>
<evidence type="ECO:0000256" key="1">
    <source>
        <dbReference type="ARBA" id="ARBA00023157"/>
    </source>
</evidence>
<evidence type="ECO:0000313" key="3">
    <source>
        <dbReference type="EMBL" id="VDI22819.1"/>
    </source>
</evidence>
<comment type="caution">
    <text evidence="3">The sequence shown here is derived from an EMBL/GenBank/DDBJ whole genome shotgun (WGS) entry which is preliminary data.</text>
</comment>
<dbReference type="Gene3D" id="3.10.100.10">
    <property type="entry name" value="Mannose-Binding Protein A, subunit A"/>
    <property type="match status" value="1"/>
</dbReference>
<dbReference type="InterPro" id="IPR016186">
    <property type="entry name" value="C-type_lectin-like/link_sf"/>
</dbReference>
<accession>A0A8B6DQF5</accession>
<dbReference type="PROSITE" id="PS50041">
    <property type="entry name" value="C_TYPE_LECTIN_2"/>
    <property type="match status" value="1"/>
</dbReference>
<feature type="non-terminal residue" evidence="3">
    <location>
        <position position="1"/>
    </location>
</feature>
<proteinExistence type="predicted"/>
<dbReference type="OrthoDB" id="7357196at2759"/>
<dbReference type="InterPro" id="IPR016187">
    <property type="entry name" value="CTDL_fold"/>
</dbReference>
<protein>
    <recommendedName>
        <fullName evidence="2">C-type lectin domain-containing protein</fullName>
    </recommendedName>
</protein>
<gene>
    <name evidence="3" type="ORF">MGAL_10B065369</name>
</gene>
<keyword evidence="1" id="KW-1015">Disulfide bond</keyword>
<dbReference type="PROSITE" id="PS00615">
    <property type="entry name" value="C_TYPE_LECTIN_1"/>
    <property type="match status" value="1"/>
</dbReference>
<dbReference type="Proteomes" id="UP000596742">
    <property type="component" value="Unassembled WGS sequence"/>
</dbReference>
<dbReference type="Pfam" id="PF00059">
    <property type="entry name" value="Lectin_C"/>
    <property type="match status" value="1"/>
</dbReference>
<sequence>MKGAYLWRPNSEAEANAVKNKFEFETNEIWTGANSPTHDDKFIFDVENVALSISSPPFGEFNNFENYDCVEISLNAMNVWQWDDKECTENYRYVCELPR</sequence>
<dbReference type="CDD" id="cd00037">
    <property type="entry name" value="CLECT"/>
    <property type="match status" value="1"/>
</dbReference>
<feature type="domain" description="C-type lectin" evidence="2">
    <location>
        <begin position="1"/>
        <end position="96"/>
    </location>
</feature>